<dbReference type="KEGG" id="gsu:GSU1135"/>
<dbReference type="Proteomes" id="UP000000577">
    <property type="component" value="Chromosome"/>
</dbReference>
<dbReference type="EMBL" id="AE017180">
    <property type="protein sequence ID" value="AAR34511.1"/>
    <property type="molecule type" value="Genomic_DNA"/>
</dbReference>
<name>Q74E29_GEOSL</name>
<protein>
    <submittedName>
        <fullName evidence="1">Uncharacterized protein</fullName>
    </submittedName>
</protein>
<dbReference type="HOGENOM" id="CLU_3373972_0_0_7"/>
<reference evidence="1 2" key="2">
    <citation type="journal article" date="2012" name="BMC Genomics">
        <title>Comparative genomic analysis of Geobacter sulfurreducens KN400, a strain with enhanced capacity for extracellular electron transfer and electricity production.</title>
        <authorList>
            <person name="Butler J.E."/>
            <person name="Young N.D."/>
            <person name="Aklujkar M."/>
            <person name="Lovley D.R."/>
        </authorList>
    </citation>
    <scope>NUCLEOTIDE SEQUENCE [LARGE SCALE GENOMIC DNA]</scope>
    <source>
        <strain evidence="2">ATCC 51573 / DSM 12127 / PCA</strain>
    </source>
</reference>
<evidence type="ECO:0000313" key="2">
    <source>
        <dbReference type="Proteomes" id="UP000000577"/>
    </source>
</evidence>
<dbReference type="InParanoid" id="Q74E29"/>
<accession>Q74E29</accession>
<dbReference type="STRING" id="243231.GSU1135"/>
<proteinExistence type="predicted"/>
<organism evidence="1 2">
    <name type="scientific">Geobacter sulfurreducens (strain ATCC 51573 / DSM 12127 / PCA)</name>
    <dbReference type="NCBI Taxonomy" id="243231"/>
    <lineage>
        <taxon>Bacteria</taxon>
        <taxon>Pseudomonadati</taxon>
        <taxon>Thermodesulfobacteriota</taxon>
        <taxon>Desulfuromonadia</taxon>
        <taxon>Geobacterales</taxon>
        <taxon>Geobacteraceae</taxon>
        <taxon>Geobacter</taxon>
    </lineage>
</organism>
<reference evidence="1 2" key="1">
    <citation type="journal article" date="2003" name="Science">
        <title>Genome of Geobacter sulfurreducens: metal reduction in subsurface environments.</title>
        <authorList>
            <person name="Methe B.A."/>
            <person name="Nelson K.E."/>
            <person name="Eisen J.A."/>
            <person name="Paulsen I.T."/>
            <person name="Nelson W."/>
            <person name="Heidelberg J.F."/>
            <person name="Wu D."/>
            <person name="Wu M."/>
            <person name="Ward N."/>
            <person name="Beanan M.J."/>
            <person name="Dodson R.J."/>
            <person name="Madupu R."/>
            <person name="Brinkac L.M."/>
            <person name="Daugherty S.C."/>
            <person name="DeBoy R.T."/>
            <person name="Durkin A.S."/>
            <person name="Gwinn M."/>
            <person name="Kolonay J.F."/>
            <person name="Sullivan S.A."/>
            <person name="Haft D.H."/>
            <person name="Selengut J."/>
            <person name="Davidsen T.M."/>
            <person name="Zafar N."/>
            <person name="White O."/>
            <person name="Tran B."/>
            <person name="Romero C."/>
            <person name="Forberger H.A."/>
            <person name="Weidman J."/>
            <person name="Khouri H."/>
            <person name="Feldblyum T.V."/>
            <person name="Utterback T.R."/>
            <person name="Van Aken S.E."/>
            <person name="Lovley D.R."/>
            <person name="Fraser C.M."/>
        </authorList>
    </citation>
    <scope>NUCLEOTIDE SEQUENCE [LARGE SCALE GENOMIC DNA]</scope>
    <source>
        <strain evidence="2">ATCC 51573 / DSM 12127 / PCA</strain>
    </source>
</reference>
<dbReference type="EnsemblBacteria" id="AAR34511">
    <property type="protein sequence ID" value="AAR34511"/>
    <property type="gene ID" value="GSU1135"/>
</dbReference>
<gene>
    <name evidence="1" type="ordered locus">GSU1135</name>
</gene>
<sequence length="34" mass="3924">MDQFQQKTSPFESAEVLAVFTDNGLQEFSEMRRG</sequence>
<evidence type="ECO:0000313" key="1">
    <source>
        <dbReference type="EMBL" id="AAR34511.1"/>
    </source>
</evidence>
<keyword evidence="2" id="KW-1185">Reference proteome</keyword>
<dbReference type="AlphaFoldDB" id="Q74E29"/>